<feature type="transmembrane region" description="Helical" evidence="11">
    <location>
        <begin position="244"/>
        <end position="270"/>
    </location>
</feature>
<evidence type="ECO:0000256" key="9">
    <source>
        <dbReference type="ARBA" id="ARBA00031636"/>
    </source>
</evidence>
<evidence type="ECO:0000256" key="2">
    <source>
        <dbReference type="ARBA" id="ARBA00022448"/>
    </source>
</evidence>
<keyword evidence="2" id="KW-0813">Transport</keyword>
<comment type="subcellular location">
    <subcellularLocation>
        <location evidence="1">Cell inner membrane</location>
        <topology evidence="1">Multi-pass membrane protein</topology>
    </subcellularLocation>
</comment>
<dbReference type="InterPro" id="IPR048279">
    <property type="entry name" value="MdtK-like"/>
</dbReference>
<dbReference type="GO" id="GO:0042910">
    <property type="term" value="F:xenobiotic transmembrane transporter activity"/>
    <property type="evidence" value="ECO:0007669"/>
    <property type="project" value="InterPro"/>
</dbReference>
<dbReference type="PIRSF" id="PIRSF006603">
    <property type="entry name" value="DinF"/>
    <property type="match status" value="1"/>
</dbReference>
<dbReference type="PANTHER" id="PTHR43298">
    <property type="entry name" value="MULTIDRUG RESISTANCE PROTEIN NORM-RELATED"/>
    <property type="match status" value="1"/>
</dbReference>
<keyword evidence="8 11" id="KW-0472">Membrane</keyword>
<feature type="transmembrane region" description="Helical" evidence="11">
    <location>
        <begin position="317"/>
        <end position="340"/>
    </location>
</feature>
<dbReference type="GO" id="GO:0005886">
    <property type="term" value="C:plasma membrane"/>
    <property type="evidence" value="ECO:0007669"/>
    <property type="project" value="UniProtKB-SubCell"/>
</dbReference>
<accession>A0A160N2V6</accession>
<evidence type="ECO:0000256" key="3">
    <source>
        <dbReference type="ARBA" id="ARBA00022449"/>
    </source>
</evidence>
<evidence type="ECO:0000256" key="11">
    <source>
        <dbReference type="SAM" id="Phobius"/>
    </source>
</evidence>
<dbReference type="PATRIC" id="fig|445710.3.peg.2515"/>
<sequence>MTAFRPDRARIAHEVGATVRLALPLIAAQLAAIGSNVIDAVLSGHYSTHVLGAVAVGANVWSLAIVTGIGLMMAVPPSVAQLDGAGRRHEVGALFRQALWLALLTGVVLWFAVRHASPLFAWIGVTPDLRVDVDAFLHAISWGAPALTCYFALRGLSEGLSLTRPSMFFSMAGLVLLVPLGYVFMFGRLGLPPQGARGCGMATALALWLELAGFATYVLRHPNYRGLGLVDHFEWPDWRRIAELLHVGGPMAVSLLAEAGLFVAVALGISRLGDTVMASHQVAINVASLFFMVPLGLAMAITVRVGNAVGRGDAVGVRYAGFCGIGLSLVTQLVSAAVMFGLPHRIAGLYTHQREVIDLAAQLLLLAGVFQFSDGIQVASNGALRGLKDTRVPMAITLFSYWGVGMPVGWWLAFHQGLGARGMWMGLIAGLSASAVLLFTRFWRSARRGRWVGAPQPDHPHMTAPVQAGTLPLDP</sequence>
<dbReference type="NCBIfam" id="TIGR00797">
    <property type="entry name" value="matE"/>
    <property type="match status" value="1"/>
</dbReference>
<evidence type="ECO:0000313" key="13">
    <source>
        <dbReference type="Proteomes" id="UP000077255"/>
    </source>
</evidence>
<feature type="transmembrane region" description="Helical" evidence="11">
    <location>
        <begin position="392"/>
        <end position="412"/>
    </location>
</feature>
<reference evidence="12 13" key="1">
    <citation type="submission" date="2016-02" db="EMBL/GenBank/DDBJ databases">
        <title>Complete genome sequencing and analysis of ATSB10, Dyella thiooxydans isolated from rhizosphere soil of sunflower (Helianthus annuus L.).</title>
        <authorList>
            <person name="Lee Y."/>
            <person name="Hwangbo K."/>
            <person name="Chung H."/>
            <person name="Yoo J."/>
            <person name="Kim K.Y."/>
            <person name="Sa T.M."/>
            <person name="Um Y."/>
            <person name="Madhaiyan M."/>
        </authorList>
    </citation>
    <scope>NUCLEOTIDE SEQUENCE [LARGE SCALE GENOMIC DNA]</scope>
    <source>
        <strain evidence="12 13">ATSB10</strain>
    </source>
</reference>
<evidence type="ECO:0000256" key="10">
    <source>
        <dbReference type="SAM" id="MobiDB-lite"/>
    </source>
</evidence>
<organism evidence="12 13">
    <name type="scientific">Dyella thiooxydans</name>
    <dbReference type="NCBI Taxonomy" id="445710"/>
    <lineage>
        <taxon>Bacteria</taxon>
        <taxon>Pseudomonadati</taxon>
        <taxon>Pseudomonadota</taxon>
        <taxon>Gammaproteobacteria</taxon>
        <taxon>Lysobacterales</taxon>
        <taxon>Rhodanobacteraceae</taxon>
        <taxon>Dyella</taxon>
    </lineage>
</organism>
<dbReference type="InterPro" id="IPR002528">
    <property type="entry name" value="MATE_fam"/>
</dbReference>
<dbReference type="Proteomes" id="UP000077255">
    <property type="component" value="Chromosome"/>
</dbReference>
<evidence type="ECO:0000256" key="5">
    <source>
        <dbReference type="ARBA" id="ARBA00022692"/>
    </source>
</evidence>
<proteinExistence type="predicted"/>
<keyword evidence="6 11" id="KW-1133">Transmembrane helix</keyword>
<keyword evidence="13" id="KW-1185">Reference proteome</keyword>
<feature type="transmembrane region" description="Helical" evidence="11">
    <location>
        <begin position="282"/>
        <end position="305"/>
    </location>
</feature>
<dbReference type="EMBL" id="CP014841">
    <property type="protein sequence ID" value="AND69974.1"/>
    <property type="molecule type" value="Genomic_DNA"/>
</dbReference>
<dbReference type="AlphaFoldDB" id="A0A160N2V6"/>
<feature type="transmembrane region" description="Helical" evidence="11">
    <location>
        <begin position="201"/>
        <end position="219"/>
    </location>
</feature>
<dbReference type="KEGG" id="dtx:ATSB10_25200"/>
<keyword evidence="3" id="KW-0050">Antiport</keyword>
<feature type="transmembrane region" description="Helical" evidence="11">
    <location>
        <begin position="21"/>
        <end position="38"/>
    </location>
</feature>
<keyword evidence="7" id="KW-0406">Ion transport</keyword>
<keyword evidence="4" id="KW-1003">Cell membrane</keyword>
<evidence type="ECO:0000256" key="6">
    <source>
        <dbReference type="ARBA" id="ARBA00022989"/>
    </source>
</evidence>
<evidence type="ECO:0000313" key="12">
    <source>
        <dbReference type="EMBL" id="AND69974.1"/>
    </source>
</evidence>
<protein>
    <recommendedName>
        <fullName evidence="9">Multidrug-efflux transporter</fullName>
    </recommendedName>
</protein>
<dbReference type="GO" id="GO:0006811">
    <property type="term" value="P:monoatomic ion transport"/>
    <property type="evidence" value="ECO:0007669"/>
    <property type="project" value="UniProtKB-KW"/>
</dbReference>
<feature type="transmembrane region" description="Helical" evidence="11">
    <location>
        <begin position="424"/>
        <end position="443"/>
    </location>
</feature>
<dbReference type="GO" id="GO:0015297">
    <property type="term" value="F:antiporter activity"/>
    <property type="evidence" value="ECO:0007669"/>
    <property type="project" value="UniProtKB-KW"/>
</dbReference>
<feature type="transmembrane region" description="Helical" evidence="11">
    <location>
        <begin position="50"/>
        <end position="72"/>
    </location>
</feature>
<gene>
    <name evidence="12" type="ORF">ATSB10_25200</name>
</gene>
<keyword evidence="5 11" id="KW-0812">Transmembrane</keyword>
<dbReference type="InterPro" id="IPR050222">
    <property type="entry name" value="MATE_MdtK"/>
</dbReference>
<dbReference type="STRING" id="445710.ATSB10_25200"/>
<dbReference type="CDD" id="cd13131">
    <property type="entry name" value="MATE_NorM_like"/>
    <property type="match status" value="1"/>
</dbReference>
<name>A0A160N2V6_9GAMM</name>
<feature type="region of interest" description="Disordered" evidence="10">
    <location>
        <begin position="454"/>
        <end position="475"/>
    </location>
</feature>
<evidence type="ECO:0000256" key="8">
    <source>
        <dbReference type="ARBA" id="ARBA00023136"/>
    </source>
</evidence>
<dbReference type="Pfam" id="PF01554">
    <property type="entry name" value="MatE"/>
    <property type="match status" value="2"/>
</dbReference>
<evidence type="ECO:0000256" key="4">
    <source>
        <dbReference type="ARBA" id="ARBA00022475"/>
    </source>
</evidence>
<evidence type="ECO:0000256" key="1">
    <source>
        <dbReference type="ARBA" id="ARBA00004429"/>
    </source>
</evidence>
<dbReference type="PANTHER" id="PTHR43298:SF2">
    <property type="entry name" value="FMN_FAD EXPORTER YEEO-RELATED"/>
    <property type="match status" value="1"/>
</dbReference>
<feature type="transmembrane region" description="Helical" evidence="11">
    <location>
        <begin position="93"/>
        <end position="113"/>
    </location>
</feature>
<evidence type="ECO:0000256" key="7">
    <source>
        <dbReference type="ARBA" id="ARBA00023065"/>
    </source>
</evidence>
<dbReference type="RefSeq" id="WP_063673083.1">
    <property type="nucleotide sequence ID" value="NZ_CP014841.1"/>
</dbReference>
<dbReference type="OrthoDB" id="9780160at2"/>
<feature type="transmembrane region" description="Helical" evidence="11">
    <location>
        <begin position="168"/>
        <end position="189"/>
    </location>
</feature>